<dbReference type="EMBL" id="KI691588">
    <property type="protein sequence ID" value="ETM52638.1"/>
    <property type="molecule type" value="Genomic_DNA"/>
</dbReference>
<dbReference type="AlphaFoldDB" id="W2JIR3"/>
<reference evidence="3" key="2">
    <citation type="submission" date="2013-11" db="EMBL/GenBank/DDBJ databases">
        <title>The Genome Sequence of Phytophthora parasitica IAC_01/95.</title>
        <authorList>
            <consortium name="The Broad Institute Genomics Platform"/>
            <person name="Russ C."/>
            <person name="Tyler B."/>
            <person name="Panabieres F."/>
            <person name="Shan W."/>
            <person name="Tripathy S."/>
            <person name="Grunwald N."/>
            <person name="Machado M."/>
            <person name="Johnson C.S."/>
            <person name="Arredondo F."/>
            <person name="Hong C."/>
            <person name="Coffey M."/>
            <person name="Young S.K."/>
            <person name="Zeng Q."/>
            <person name="Gargeya S."/>
            <person name="Fitzgerald M."/>
            <person name="Abouelleil A."/>
            <person name="Alvarado L."/>
            <person name="Chapman S.B."/>
            <person name="Gainer-Dewar J."/>
            <person name="Goldberg J."/>
            <person name="Griggs A."/>
            <person name="Gujja S."/>
            <person name="Hansen M."/>
            <person name="Howarth C."/>
            <person name="Imamovic A."/>
            <person name="Ireland A."/>
            <person name="Larimer J."/>
            <person name="McCowan C."/>
            <person name="Murphy C."/>
            <person name="Pearson M."/>
            <person name="Poon T.W."/>
            <person name="Priest M."/>
            <person name="Roberts A."/>
            <person name="Saif S."/>
            <person name="Shea T."/>
            <person name="Sykes S."/>
            <person name="Wortman J."/>
            <person name="Nusbaum C."/>
            <person name="Birren B."/>
        </authorList>
    </citation>
    <scope>NUCLEOTIDE SEQUENCE [LARGE SCALE GENOMIC DNA]</scope>
    <source>
        <strain evidence="3">IAC_01/95</strain>
    </source>
</reference>
<organism evidence="2 4">
    <name type="scientific">Phytophthora nicotianae</name>
    <name type="common">Potato buckeye rot agent</name>
    <name type="synonym">Phytophthora parasitica</name>
    <dbReference type="NCBI Taxonomy" id="4792"/>
    <lineage>
        <taxon>Eukaryota</taxon>
        <taxon>Sar</taxon>
        <taxon>Stramenopiles</taxon>
        <taxon>Oomycota</taxon>
        <taxon>Peronosporomycetes</taxon>
        <taxon>Peronosporales</taxon>
        <taxon>Peronosporaceae</taxon>
        <taxon>Phytophthora</taxon>
    </lineage>
</organism>
<name>W2JIR3_PHYNI</name>
<feature type="compositionally biased region" description="Polar residues" evidence="1">
    <location>
        <begin position="7"/>
        <end position="18"/>
    </location>
</feature>
<evidence type="ECO:0000313" key="2">
    <source>
        <dbReference type="EMBL" id="ETL46350.1"/>
    </source>
</evidence>
<accession>W2JIR3</accession>
<proteinExistence type="predicted"/>
<evidence type="ECO:0000313" key="4">
    <source>
        <dbReference type="Proteomes" id="UP000053864"/>
    </source>
</evidence>
<reference evidence="2 4" key="1">
    <citation type="submission" date="2013-11" db="EMBL/GenBank/DDBJ databases">
        <title>The Genome Sequence of Phytophthora parasitica CJ05E6.</title>
        <authorList>
            <consortium name="The Broad Institute Genomics Platform"/>
            <person name="Russ C."/>
            <person name="Tyler B."/>
            <person name="Panabieres F."/>
            <person name="Shan W."/>
            <person name="Tripathy S."/>
            <person name="Grunwald N."/>
            <person name="Machado M."/>
            <person name="Johnson C.S."/>
            <person name="Arredondo F."/>
            <person name="Hong C."/>
            <person name="Coffey M."/>
            <person name="Young S.K."/>
            <person name="Zeng Q."/>
            <person name="Gargeya S."/>
            <person name="Fitzgerald M."/>
            <person name="Abouelleil A."/>
            <person name="Alvarado L."/>
            <person name="Chapman S.B."/>
            <person name="Gainer-Dewar J."/>
            <person name="Goldberg J."/>
            <person name="Griggs A."/>
            <person name="Gujja S."/>
            <person name="Hansen M."/>
            <person name="Howarth C."/>
            <person name="Imamovic A."/>
            <person name="Ireland A."/>
            <person name="Larimer J."/>
            <person name="McCowan C."/>
            <person name="Murphy C."/>
            <person name="Pearson M."/>
            <person name="Poon T.W."/>
            <person name="Priest M."/>
            <person name="Roberts A."/>
            <person name="Saif S."/>
            <person name="Shea T."/>
            <person name="Sykes S."/>
            <person name="Wortman J."/>
            <person name="Nusbaum C."/>
            <person name="Birren B."/>
        </authorList>
    </citation>
    <scope>NUCLEOTIDE SEQUENCE [LARGE SCALE GENOMIC DNA]</scope>
    <source>
        <strain evidence="2 4">CJ05E6</strain>
    </source>
</reference>
<protein>
    <submittedName>
        <fullName evidence="2">Uncharacterized protein</fullName>
    </submittedName>
</protein>
<evidence type="ECO:0000256" key="1">
    <source>
        <dbReference type="SAM" id="MobiDB-lite"/>
    </source>
</evidence>
<evidence type="ECO:0000313" key="3">
    <source>
        <dbReference type="EMBL" id="ETM52638.1"/>
    </source>
</evidence>
<dbReference type="Proteomes" id="UP000053864">
    <property type="component" value="Unassembled WGS sequence"/>
</dbReference>
<gene>
    <name evidence="3" type="ORF">L914_03778</name>
    <name evidence="2" type="ORF">L916_03758</name>
</gene>
<feature type="non-terminal residue" evidence="2">
    <location>
        <position position="1"/>
    </location>
</feature>
<dbReference type="EMBL" id="KI671608">
    <property type="protein sequence ID" value="ETL46350.1"/>
    <property type="molecule type" value="Genomic_DNA"/>
</dbReference>
<sequence length="40" mass="4164">VLRSWRQDNSNGERSTSGKAMAGAGIAKCSLPGSEETVPD</sequence>
<dbReference type="Proteomes" id="UP000054532">
    <property type="component" value="Unassembled WGS sequence"/>
</dbReference>
<feature type="region of interest" description="Disordered" evidence="1">
    <location>
        <begin position="1"/>
        <end position="40"/>
    </location>
</feature>